<sequence>MMNKYQIALSKFIPEPAVNYCYELWVNYDFKLSIKKKRQSKLGDYKYDPRTKKHYITVNNDLNPYSFLITYIHEVAHLVTFKTHGRKVSPHGAEWKNEFKRLMLPLLNTSIFPDDVLRSLANYLKNPKASSCNDHALTKMLSKYDQTNGVFLDEIPQGEVFKLGKRKFKKESLRRTRFVCVEIPSGRKYLISKSALVEAA</sequence>
<feature type="domain" description="SprT-like" evidence="1">
    <location>
        <begin position="31"/>
        <end position="102"/>
    </location>
</feature>
<dbReference type="GO" id="GO:0006950">
    <property type="term" value="P:response to stress"/>
    <property type="evidence" value="ECO:0007669"/>
    <property type="project" value="UniProtKB-ARBA"/>
</dbReference>
<gene>
    <name evidence="2" type="ORF">JR347_06025</name>
</gene>
<dbReference type="AlphaFoldDB" id="A0A975A1P0"/>
<proteinExistence type="predicted"/>
<evidence type="ECO:0000313" key="2">
    <source>
        <dbReference type="EMBL" id="QSE98634.1"/>
    </source>
</evidence>
<organism evidence="2 3">
    <name type="scientific">Fulvivirga lutea</name>
    <dbReference type="NCBI Taxonomy" id="2810512"/>
    <lineage>
        <taxon>Bacteria</taxon>
        <taxon>Pseudomonadati</taxon>
        <taxon>Bacteroidota</taxon>
        <taxon>Cytophagia</taxon>
        <taxon>Cytophagales</taxon>
        <taxon>Fulvivirgaceae</taxon>
        <taxon>Fulvivirga</taxon>
    </lineage>
</organism>
<evidence type="ECO:0000259" key="1">
    <source>
        <dbReference type="Pfam" id="PF10263"/>
    </source>
</evidence>
<dbReference type="EMBL" id="CP070608">
    <property type="protein sequence ID" value="QSE98634.1"/>
    <property type="molecule type" value="Genomic_DNA"/>
</dbReference>
<keyword evidence="3" id="KW-1185">Reference proteome</keyword>
<dbReference type="Pfam" id="PF10263">
    <property type="entry name" value="SprT-like"/>
    <property type="match status" value="1"/>
</dbReference>
<dbReference type="Proteomes" id="UP000662783">
    <property type="component" value="Chromosome"/>
</dbReference>
<name>A0A975A1P0_9BACT</name>
<evidence type="ECO:0000313" key="3">
    <source>
        <dbReference type="Proteomes" id="UP000662783"/>
    </source>
</evidence>
<dbReference type="InterPro" id="IPR006640">
    <property type="entry name" value="SprT-like_domain"/>
</dbReference>
<reference evidence="2" key="1">
    <citation type="submission" date="2021-02" db="EMBL/GenBank/DDBJ databases">
        <title>Fulvivirga sp. S481 isolated from sea water.</title>
        <authorList>
            <person name="Bae S.S."/>
            <person name="Baek K."/>
        </authorList>
    </citation>
    <scope>NUCLEOTIDE SEQUENCE</scope>
    <source>
        <strain evidence="2">S481</strain>
    </source>
</reference>
<dbReference type="KEGG" id="fuv:JR347_06025"/>
<dbReference type="RefSeq" id="WP_205723148.1">
    <property type="nucleotide sequence ID" value="NZ_CP070608.1"/>
</dbReference>
<protein>
    <submittedName>
        <fullName evidence="2">SprT-like domain-containing protein</fullName>
    </submittedName>
</protein>
<accession>A0A975A1P0</accession>